<evidence type="ECO:0000313" key="2">
    <source>
        <dbReference type="Proteomes" id="UP000271974"/>
    </source>
</evidence>
<gene>
    <name evidence="1" type="ORF">EGW08_015322</name>
</gene>
<evidence type="ECO:0000313" key="1">
    <source>
        <dbReference type="EMBL" id="RUS76919.1"/>
    </source>
</evidence>
<sequence>MLQGVSFTLASPPEVPAGAQKVYFRQRVTTYVVRECVSEWKICVSEWKVRGLTYSTPASRGLTATPSPTSWRDRLAQRGASPGVDALPTEPPGLTAVRQVEEEGLVTCGQKARVPVPVGLVQDAESATDLDRGEKADTEMVLSWVTERDVTLWLAERGCREGESSLGPAGGPHLNGPDCDTIPGGSGVETLVLMRGGCGYAESLGVGELDLSSEVL</sequence>
<comment type="caution">
    <text evidence="1">The sequence shown here is derived from an EMBL/GenBank/DDBJ whole genome shotgun (WGS) entry which is preliminary data.</text>
</comment>
<protein>
    <submittedName>
        <fullName evidence="1">Uncharacterized protein</fullName>
    </submittedName>
</protein>
<organism evidence="1 2">
    <name type="scientific">Elysia chlorotica</name>
    <name type="common">Eastern emerald elysia</name>
    <name type="synonym">Sea slug</name>
    <dbReference type="NCBI Taxonomy" id="188477"/>
    <lineage>
        <taxon>Eukaryota</taxon>
        <taxon>Metazoa</taxon>
        <taxon>Spiralia</taxon>
        <taxon>Lophotrochozoa</taxon>
        <taxon>Mollusca</taxon>
        <taxon>Gastropoda</taxon>
        <taxon>Heterobranchia</taxon>
        <taxon>Euthyneura</taxon>
        <taxon>Panpulmonata</taxon>
        <taxon>Sacoglossa</taxon>
        <taxon>Placobranchoidea</taxon>
        <taxon>Plakobranchidae</taxon>
        <taxon>Elysia</taxon>
    </lineage>
</organism>
<dbReference type="AlphaFoldDB" id="A0A3S0ZWD7"/>
<dbReference type="EMBL" id="RQTK01000624">
    <property type="protein sequence ID" value="RUS76919.1"/>
    <property type="molecule type" value="Genomic_DNA"/>
</dbReference>
<keyword evidence="2" id="KW-1185">Reference proteome</keyword>
<name>A0A3S0ZWD7_ELYCH</name>
<dbReference type="Proteomes" id="UP000271974">
    <property type="component" value="Unassembled WGS sequence"/>
</dbReference>
<proteinExistence type="predicted"/>
<reference evidence="1 2" key="1">
    <citation type="submission" date="2019-01" db="EMBL/GenBank/DDBJ databases">
        <title>A draft genome assembly of the solar-powered sea slug Elysia chlorotica.</title>
        <authorList>
            <person name="Cai H."/>
            <person name="Li Q."/>
            <person name="Fang X."/>
            <person name="Li J."/>
            <person name="Curtis N.E."/>
            <person name="Altenburger A."/>
            <person name="Shibata T."/>
            <person name="Feng M."/>
            <person name="Maeda T."/>
            <person name="Schwartz J.A."/>
            <person name="Shigenobu S."/>
            <person name="Lundholm N."/>
            <person name="Nishiyama T."/>
            <person name="Yang H."/>
            <person name="Hasebe M."/>
            <person name="Li S."/>
            <person name="Pierce S.K."/>
            <person name="Wang J."/>
        </authorList>
    </citation>
    <scope>NUCLEOTIDE SEQUENCE [LARGE SCALE GENOMIC DNA]</scope>
    <source>
        <strain evidence="1">EC2010</strain>
        <tissue evidence="1">Whole organism of an adult</tissue>
    </source>
</reference>
<accession>A0A3S0ZWD7</accession>